<dbReference type="Gene3D" id="3.40.630.30">
    <property type="match status" value="1"/>
</dbReference>
<organism evidence="3 4">
    <name type="scientific">Geodermatophilus africanus</name>
    <dbReference type="NCBI Taxonomy" id="1137993"/>
    <lineage>
        <taxon>Bacteria</taxon>
        <taxon>Bacillati</taxon>
        <taxon>Actinomycetota</taxon>
        <taxon>Actinomycetes</taxon>
        <taxon>Geodermatophilales</taxon>
        <taxon>Geodermatophilaceae</taxon>
        <taxon>Geodermatophilus</taxon>
    </lineage>
</organism>
<evidence type="ECO:0000256" key="1">
    <source>
        <dbReference type="SAM" id="MobiDB-lite"/>
    </source>
</evidence>
<reference evidence="4" key="1">
    <citation type="submission" date="2016-10" db="EMBL/GenBank/DDBJ databases">
        <authorList>
            <person name="Varghese N."/>
            <person name="Submissions S."/>
        </authorList>
    </citation>
    <scope>NUCLEOTIDE SEQUENCE [LARGE SCALE GENOMIC DNA]</scope>
    <source>
        <strain evidence="4">DSM 45422</strain>
    </source>
</reference>
<feature type="domain" description="N-acetyltransferase" evidence="2">
    <location>
        <begin position="4"/>
        <end position="142"/>
    </location>
</feature>
<accession>A0A1H3D1Y9</accession>
<feature type="region of interest" description="Disordered" evidence="1">
    <location>
        <begin position="132"/>
        <end position="161"/>
    </location>
</feature>
<keyword evidence="4" id="KW-1185">Reference proteome</keyword>
<sequence>MRRARFAELTGAEVYGLCRLRVDVFVVEQQCPYPELDGRDLEPATVHLWFEDDDGGVAATIRVLDDGATRAIGRVATAAAHRGEGLAARLMEAGIALCDGVPITLGAQAHLEGWYARFGFVRNGAGYVEDGIPHVPMRREPTAGDPPASPGRPRSEARREPLTAALQGPAASLRVAGGKGVLHEEDGVLLLLRTAADRLAALAARTTSGDWRVAGLLASRPEVVAHAADGGTEHVAEARAGTGAWIAALSPALAAPLTGWLRDAAAGGPVDPAAEAFARALLARLP</sequence>
<proteinExistence type="predicted"/>
<name>A0A1H3D1Y9_9ACTN</name>
<dbReference type="AlphaFoldDB" id="A0A1H3D1Y9"/>
<evidence type="ECO:0000313" key="3">
    <source>
        <dbReference type="EMBL" id="SDX60356.1"/>
    </source>
</evidence>
<dbReference type="InterPro" id="IPR016181">
    <property type="entry name" value="Acyl_CoA_acyltransferase"/>
</dbReference>
<keyword evidence="3" id="KW-0808">Transferase</keyword>
<dbReference type="Pfam" id="PF13673">
    <property type="entry name" value="Acetyltransf_10"/>
    <property type="match status" value="1"/>
</dbReference>
<dbReference type="SUPFAM" id="SSF55729">
    <property type="entry name" value="Acyl-CoA N-acyltransferases (Nat)"/>
    <property type="match status" value="1"/>
</dbReference>
<gene>
    <name evidence="3" type="ORF">SAMN05660209_00827</name>
</gene>
<dbReference type="GO" id="GO:0016747">
    <property type="term" value="F:acyltransferase activity, transferring groups other than amino-acyl groups"/>
    <property type="evidence" value="ECO:0007669"/>
    <property type="project" value="InterPro"/>
</dbReference>
<evidence type="ECO:0000313" key="4">
    <source>
        <dbReference type="Proteomes" id="UP000198921"/>
    </source>
</evidence>
<keyword evidence="3" id="KW-0012">Acyltransferase</keyword>
<dbReference type="EMBL" id="FNOT01000002">
    <property type="protein sequence ID" value="SDX60356.1"/>
    <property type="molecule type" value="Genomic_DNA"/>
</dbReference>
<protein>
    <submittedName>
        <fullName evidence="3">Predicted N-acyltransferase, GNAT family</fullName>
    </submittedName>
</protein>
<dbReference type="PROSITE" id="PS51186">
    <property type="entry name" value="GNAT"/>
    <property type="match status" value="1"/>
</dbReference>
<dbReference type="InterPro" id="IPR000182">
    <property type="entry name" value="GNAT_dom"/>
</dbReference>
<evidence type="ECO:0000259" key="2">
    <source>
        <dbReference type="PROSITE" id="PS51186"/>
    </source>
</evidence>
<dbReference type="Proteomes" id="UP000198921">
    <property type="component" value="Unassembled WGS sequence"/>
</dbReference>
<dbReference type="STRING" id="1137993.SAMN05660209_00827"/>